<comment type="caution">
    <text evidence="6">The sequence shown here is derived from an EMBL/GenBank/DDBJ whole genome shotgun (WGS) entry which is preliminary data.</text>
</comment>
<evidence type="ECO:0000256" key="4">
    <source>
        <dbReference type="ARBA" id="ARBA00023014"/>
    </source>
</evidence>
<proteinExistence type="predicted"/>
<evidence type="ECO:0000313" key="6">
    <source>
        <dbReference type="EMBL" id="MFC3886128.1"/>
    </source>
</evidence>
<sequence length="347" mass="39152">MRARPAAGIFMALTRRCPLACEHCSTNSLVSSEEFPEELFYGFVKTFTPENKPDVILLTGGEPLLRPKLVIDITEWAHSIGTTVCLISGMFFANQKEIPPLITQALSGVDLFTASLDYYHEKQVPRKAVFRVLHQLLDQGKDVSLQIVGLNEHDSYLADVTKDVIENFGNRVPMFVSQVGDVGRAKNWLNKQHLNANIDINPEPCAMSSWPVISFDGTIVACCNQDVINGPVPSHLRLGHAAVDDWKTVRERLVNSEFLRAIRLFGPEYLAEQYGSERGKCDGYCSTCYKLSEDPVISNRIEPLMKRSTMDFVEEKVLLFQQQRHYGIPNYAHLVSVGYKSRREEIQ</sequence>
<dbReference type="InterPro" id="IPR058240">
    <property type="entry name" value="rSAM_sf"/>
</dbReference>
<dbReference type="SFLD" id="SFLDS00029">
    <property type="entry name" value="Radical_SAM"/>
    <property type="match status" value="1"/>
</dbReference>
<gene>
    <name evidence="6" type="ORF">ACFOU2_22640</name>
</gene>
<dbReference type="PANTHER" id="PTHR11228">
    <property type="entry name" value="RADICAL SAM DOMAIN PROTEIN"/>
    <property type="match status" value="1"/>
</dbReference>
<reference evidence="7" key="1">
    <citation type="journal article" date="2019" name="Int. J. Syst. Evol. Microbiol.">
        <title>The Global Catalogue of Microorganisms (GCM) 10K type strain sequencing project: providing services to taxonomists for standard genome sequencing and annotation.</title>
        <authorList>
            <consortium name="The Broad Institute Genomics Platform"/>
            <consortium name="The Broad Institute Genome Sequencing Center for Infectious Disease"/>
            <person name="Wu L."/>
            <person name="Ma J."/>
        </authorList>
    </citation>
    <scope>NUCLEOTIDE SEQUENCE [LARGE SCALE GENOMIC DNA]</scope>
    <source>
        <strain evidence="7">CCUG 61889</strain>
    </source>
</reference>
<keyword evidence="7" id="KW-1185">Reference proteome</keyword>
<dbReference type="Pfam" id="PF04055">
    <property type="entry name" value="Radical_SAM"/>
    <property type="match status" value="1"/>
</dbReference>
<name>A0ABV8B739_9BACI</name>
<feature type="domain" description="Radical SAM core" evidence="5">
    <location>
        <begin position="13"/>
        <end position="161"/>
    </location>
</feature>
<dbReference type="Proteomes" id="UP001595752">
    <property type="component" value="Unassembled WGS sequence"/>
</dbReference>
<dbReference type="InterPro" id="IPR050377">
    <property type="entry name" value="Radical_SAM_PqqE_MftC-like"/>
</dbReference>
<keyword evidence="1" id="KW-0949">S-adenosyl-L-methionine</keyword>
<keyword evidence="3" id="KW-0408">Iron</keyword>
<dbReference type="SUPFAM" id="SSF102114">
    <property type="entry name" value="Radical SAM enzymes"/>
    <property type="match status" value="1"/>
</dbReference>
<organism evidence="6 7">
    <name type="scientific">Bacillus songklensis</name>
    <dbReference type="NCBI Taxonomy" id="1069116"/>
    <lineage>
        <taxon>Bacteria</taxon>
        <taxon>Bacillati</taxon>
        <taxon>Bacillota</taxon>
        <taxon>Bacilli</taxon>
        <taxon>Bacillales</taxon>
        <taxon>Bacillaceae</taxon>
        <taxon>Bacillus</taxon>
    </lineage>
</organism>
<evidence type="ECO:0000313" key="7">
    <source>
        <dbReference type="Proteomes" id="UP001595752"/>
    </source>
</evidence>
<dbReference type="Gene3D" id="3.20.20.70">
    <property type="entry name" value="Aldolase class I"/>
    <property type="match status" value="1"/>
</dbReference>
<evidence type="ECO:0000256" key="1">
    <source>
        <dbReference type="ARBA" id="ARBA00022691"/>
    </source>
</evidence>
<evidence type="ECO:0000256" key="2">
    <source>
        <dbReference type="ARBA" id="ARBA00022723"/>
    </source>
</evidence>
<dbReference type="EMBL" id="JBHRZT010000072">
    <property type="protein sequence ID" value="MFC3886128.1"/>
    <property type="molecule type" value="Genomic_DNA"/>
</dbReference>
<protein>
    <submittedName>
        <fullName evidence="6">Radical SAM protein</fullName>
    </submittedName>
</protein>
<dbReference type="InterPro" id="IPR007197">
    <property type="entry name" value="rSAM"/>
</dbReference>
<dbReference type="InterPro" id="IPR013785">
    <property type="entry name" value="Aldolase_TIM"/>
</dbReference>
<accession>A0ABV8B739</accession>
<dbReference type="PANTHER" id="PTHR11228:SF7">
    <property type="entry name" value="PQQA PEPTIDE CYCLASE"/>
    <property type="match status" value="1"/>
</dbReference>
<keyword evidence="2" id="KW-0479">Metal-binding</keyword>
<dbReference type="CDD" id="cd01335">
    <property type="entry name" value="Radical_SAM"/>
    <property type="match status" value="1"/>
</dbReference>
<evidence type="ECO:0000259" key="5">
    <source>
        <dbReference type="Pfam" id="PF04055"/>
    </source>
</evidence>
<keyword evidence="4" id="KW-0411">Iron-sulfur</keyword>
<evidence type="ECO:0000256" key="3">
    <source>
        <dbReference type="ARBA" id="ARBA00023004"/>
    </source>
</evidence>
<dbReference type="RefSeq" id="WP_377918496.1">
    <property type="nucleotide sequence ID" value="NZ_JBHRZT010000072.1"/>
</dbReference>